<reference evidence="6" key="1">
    <citation type="submission" date="2021-12" db="EMBL/GenBank/DDBJ databases">
        <authorList>
            <person name="Martin H S."/>
        </authorList>
    </citation>
    <scope>NUCLEOTIDE SEQUENCE</scope>
</reference>
<dbReference type="InterPro" id="IPR000734">
    <property type="entry name" value="TAG_lipase"/>
</dbReference>
<dbReference type="GO" id="GO:0016298">
    <property type="term" value="F:lipase activity"/>
    <property type="evidence" value="ECO:0007669"/>
    <property type="project" value="InterPro"/>
</dbReference>
<protein>
    <recommendedName>
        <fullName evidence="5">Lipase domain-containing protein</fullName>
    </recommendedName>
</protein>
<evidence type="ECO:0000313" key="7">
    <source>
        <dbReference type="Proteomes" id="UP000838878"/>
    </source>
</evidence>
<dbReference type="InterPro" id="IPR029058">
    <property type="entry name" value="AB_hydrolase_fold"/>
</dbReference>
<dbReference type="PRINTS" id="PR00821">
    <property type="entry name" value="TAGLIPASE"/>
</dbReference>
<dbReference type="Pfam" id="PF00151">
    <property type="entry name" value="Lipase"/>
    <property type="match status" value="1"/>
</dbReference>
<organism evidence="6 7">
    <name type="scientific">Brenthis ino</name>
    <name type="common">lesser marbled fritillary</name>
    <dbReference type="NCBI Taxonomy" id="405034"/>
    <lineage>
        <taxon>Eukaryota</taxon>
        <taxon>Metazoa</taxon>
        <taxon>Ecdysozoa</taxon>
        <taxon>Arthropoda</taxon>
        <taxon>Hexapoda</taxon>
        <taxon>Insecta</taxon>
        <taxon>Pterygota</taxon>
        <taxon>Neoptera</taxon>
        <taxon>Endopterygota</taxon>
        <taxon>Lepidoptera</taxon>
        <taxon>Glossata</taxon>
        <taxon>Ditrysia</taxon>
        <taxon>Papilionoidea</taxon>
        <taxon>Nymphalidae</taxon>
        <taxon>Heliconiinae</taxon>
        <taxon>Argynnini</taxon>
        <taxon>Brenthis</taxon>
    </lineage>
</organism>
<feature type="domain" description="Lipase" evidence="5">
    <location>
        <begin position="21"/>
        <end position="188"/>
    </location>
</feature>
<comment type="similarity">
    <text evidence="2 4">Belongs to the AB hydrolase superfamily. Lipase family.</text>
</comment>
<feature type="non-terminal residue" evidence="6">
    <location>
        <position position="207"/>
    </location>
</feature>
<dbReference type="GO" id="GO:0016042">
    <property type="term" value="P:lipid catabolic process"/>
    <property type="evidence" value="ECO:0007669"/>
    <property type="project" value="TreeGrafter"/>
</dbReference>
<keyword evidence="3" id="KW-0964">Secreted</keyword>
<dbReference type="AlphaFoldDB" id="A0A8J9UZ65"/>
<evidence type="ECO:0000256" key="3">
    <source>
        <dbReference type="ARBA" id="ARBA00022525"/>
    </source>
</evidence>
<name>A0A8J9UZ65_9NEOP</name>
<evidence type="ECO:0000313" key="6">
    <source>
        <dbReference type="EMBL" id="CAH0729186.1"/>
    </source>
</evidence>
<dbReference type="SUPFAM" id="SSF53474">
    <property type="entry name" value="alpha/beta-Hydrolases"/>
    <property type="match status" value="1"/>
</dbReference>
<dbReference type="OrthoDB" id="199913at2759"/>
<accession>A0A8J9UZ65</accession>
<dbReference type="GO" id="GO:0005615">
    <property type="term" value="C:extracellular space"/>
    <property type="evidence" value="ECO:0007669"/>
    <property type="project" value="TreeGrafter"/>
</dbReference>
<sequence length="207" mass="23247">MFENEASKLESFIRSVLYSYYIGSALGTFLAELKFPSDNIHCVGHSLGSHILGYAGETYTNITNNLLWRITGLDPAGPCFSKSPVDEQIRSGVAKYVEVYHCNAGHLGTTQVLADTDFFFNYEGKIQPNCEEGKNVEETAKCYHKACLLFWMTTVHNPDIYLAHSCNSYESFAEGFCENNETTVVGYFNPGNTRGKFYVNTEIIHKQ</sequence>
<dbReference type="EMBL" id="OV170228">
    <property type="protein sequence ID" value="CAH0729186.1"/>
    <property type="molecule type" value="Genomic_DNA"/>
</dbReference>
<dbReference type="PANTHER" id="PTHR11610">
    <property type="entry name" value="LIPASE"/>
    <property type="match status" value="1"/>
</dbReference>
<evidence type="ECO:0000256" key="1">
    <source>
        <dbReference type="ARBA" id="ARBA00004613"/>
    </source>
</evidence>
<dbReference type="GO" id="GO:0017171">
    <property type="term" value="F:serine hydrolase activity"/>
    <property type="evidence" value="ECO:0007669"/>
    <property type="project" value="TreeGrafter"/>
</dbReference>
<evidence type="ECO:0000256" key="4">
    <source>
        <dbReference type="RuleBase" id="RU004262"/>
    </source>
</evidence>
<dbReference type="InterPro" id="IPR013818">
    <property type="entry name" value="Lipase"/>
</dbReference>
<dbReference type="Gene3D" id="3.40.50.1820">
    <property type="entry name" value="alpha/beta hydrolase"/>
    <property type="match status" value="1"/>
</dbReference>
<dbReference type="PANTHER" id="PTHR11610:SF173">
    <property type="entry name" value="LIPASE DOMAIN-CONTAINING PROTEIN-RELATED"/>
    <property type="match status" value="1"/>
</dbReference>
<evidence type="ECO:0000256" key="2">
    <source>
        <dbReference type="ARBA" id="ARBA00010701"/>
    </source>
</evidence>
<gene>
    <name evidence="6" type="ORF">BINO364_LOCUS14323</name>
</gene>
<dbReference type="Proteomes" id="UP000838878">
    <property type="component" value="Chromosome 8"/>
</dbReference>
<keyword evidence="7" id="KW-1185">Reference proteome</keyword>
<proteinExistence type="inferred from homology"/>
<evidence type="ECO:0000259" key="5">
    <source>
        <dbReference type="Pfam" id="PF00151"/>
    </source>
</evidence>
<comment type="subcellular location">
    <subcellularLocation>
        <location evidence="1">Secreted</location>
    </subcellularLocation>
</comment>